<dbReference type="Pfam" id="PF00411">
    <property type="entry name" value="Ribosomal_S11"/>
    <property type="match status" value="1"/>
</dbReference>
<keyword evidence="5" id="KW-1185">Reference proteome</keyword>
<dbReference type="PANTHER" id="PTHR11759">
    <property type="entry name" value="40S RIBOSOMAL PROTEIN S14/30S RIBOSOMAL PROTEIN S11"/>
    <property type="match status" value="1"/>
</dbReference>
<dbReference type="InterPro" id="IPR001971">
    <property type="entry name" value="Ribosomal_uS11"/>
</dbReference>
<dbReference type="GeneID" id="106661684"/>
<keyword evidence="3" id="KW-0687">Ribonucleoprotein</keyword>
<dbReference type="RefSeq" id="XP_014240718.1">
    <property type="nucleotide sequence ID" value="XM_014385232.2"/>
</dbReference>
<evidence type="ECO:0000256" key="3">
    <source>
        <dbReference type="ARBA" id="ARBA00023274"/>
    </source>
</evidence>
<name>A0A8I6TBG8_CIMLE</name>
<dbReference type="OMA" id="TPVSWNP"/>
<dbReference type="GO" id="GO:0005840">
    <property type="term" value="C:ribosome"/>
    <property type="evidence" value="ECO:0007669"/>
    <property type="project" value="UniProtKB-KW"/>
</dbReference>
<dbReference type="Proteomes" id="UP000494040">
    <property type="component" value="Unassembled WGS sequence"/>
</dbReference>
<protein>
    <recommendedName>
        <fullName evidence="6">Mitochondrial ribosomal protein S11</fullName>
    </recommendedName>
</protein>
<comment type="similarity">
    <text evidence="1">Belongs to the universal ribosomal protein uS11 family.</text>
</comment>
<evidence type="ECO:0000313" key="5">
    <source>
        <dbReference type="Proteomes" id="UP000494040"/>
    </source>
</evidence>
<proteinExistence type="inferred from homology"/>
<accession>A0A8I6TBG8</accession>
<dbReference type="EnsemblMetazoa" id="XM_014385232.2">
    <property type="protein sequence ID" value="XP_014240718.1"/>
    <property type="gene ID" value="LOC106661684"/>
</dbReference>
<evidence type="ECO:0000256" key="2">
    <source>
        <dbReference type="ARBA" id="ARBA00022980"/>
    </source>
</evidence>
<dbReference type="GO" id="GO:1990904">
    <property type="term" value="C:ribonucleoprotein complex"/>
    <property type="evidence" value="ECO:0007669"/>
    <property type="project" value="UniProtKB-KW"/>
</dbReference>
<organism evidence="4 5">
    <name type="scientific">Cimex lectularius</name>
    <name type="common">Bed bug</name>
    <name type="synonym">Acanthia lectularia</name>
    <dbReference type="NCBI Taxonomy" id="79782"/>
    <lineage>
        <taxon>Eukaryota</taxon>
        <taxon>Metazoa</taxon>
        <taxon>Ecdysozoa</taxon>
        <taxon>Arthropoda</taxon>
        <taxon>Hexapoda</taxon>
        <taxon>Insecta</taxon>
        <taxon>Pterygota</taxon>
        <taxon>Neoptera</taxon>
        <taxon>Paraneoptera</taxon>
        <taxon>Hemiptera</taxon>
        <taxon>Heteroptera</taxon>
        <taxon>Panheteroptera</taxon>
        <taxon>Cimicomorpha</taxon>
        <taxon>Cimicidae</taxon>
        <taxon>Cimex</taxon>
    </lineage>
</organism>
<dbReference type="CTD" id="64963"/>
<dbReference type="SUPFAM" id="SSF53137">
    <property type="entry name" value="Translational machinery components"/>
    <property type="match status" value="1"/>
</dbReference>
<dbReference type="OrthoDB" id="1654884at2759"/>
<evidence type="ECO:0000313" key="4">
    <source>
        <dbReference type="EnsemblMetazoa" id="XP_014240718.1"/>
    </source>
</evidence>
<dbReference type="KEGG" id="clec:106661684"/>
<sequence>MIDPEVETVALPSLPLSDKLQAGNKQGSDTMFVLTRIARNLPKFLPQMSICRQEAYIGSRSIHTSCTFNRKEDVRASLPPIDDGTEGEKSINVDAIIQTRDDMFPTGNTMNVLFNGIPFSQVPICNIRVSRNNTIFTMTEAKTGEVKLIRSCGIEGFKNTRKGSNVAAQATAITFGTNAVRKGYGTIRVRIQGLGPGRMSAIKGLQMAGLNIISITDSTPVSWWPPRPRKQRRL</sequence>
<dbReference type="AlphaFoldDB" id="A0A8I6TBG8"/>
<dbReference type="GO" id="GO:0006412">
    <property type="term" value="P:translation"/>
    <property type="evidence" value="ECO:0007669"/>
    <property type="project" value="InterPro"/>
</dbReference>
<dbReference type="InterPro" id="IPR036967">
    <property type="entry name" value="Ribosomal_uS11_sf"/>
</dbReference>
<dbReference type="GO" id="GO:0003735">
    <property type="term" value="F:structural constituent of ribosome"/>
    <property type="evidence" value="ECO:0007669"/>
    <property type="project" value="InterPro"/>
</dbReference>
<evidence type="ECO:0008006" key="6">
    <source>
        <dbReference type="Google" id="ProtNLM"/>
    </source>
</evidence>
<evidence type="ECO:0000256" key="1">
    <source>
        <dbReference type="ARBA" id="ARBA00006194"/>
    </source>
</evidence>
<reference evidence="4" key="1">
    <citation type="submission" date="2022-01" db="UniProtKB">
        <authorList>
            <consortium name="EnsemblMetazoa"/>
        </authorList>
    </citation>
    <scope>IDENTIFICATION</scope>
</reference>
<keyword evidence="2" id="KW-0689">Ribosomal protein</keyword>
<dbReference type="HAMAP" id="MF_01310">
    <property type="entry name" value="Ribosomal_uS11"/>
    <property type="match status" value="1"/>
</dbReference>
<dbReference type="Gene3D" id="3.30.420.80">
    <property type="entry name" value="Ribosomal protein S11"/>
    <property type="match status" value="1"/>
</dbReference>